<comment type="caution">
    <text evidence="1">The sequence shown here is derived from an EMBL/GenBank/DDBJ whole genome shotgun (WGS) entry which is preliminary data.</text>
</comment>
<evidence type="ECO:0000313" key="2">
    <source>
        <dbReference type="Proteomes" id="UP001153269"/>
    </source>
</evidence>
<gene>
    <name evidence="1" type="ORF">PLEPLA_LOCUS39892</name>
</gene>
<name>A0A9N7VN07_PLEPL</name>
<organism evidence="1 2">
    <name type="scientific">Pleuronectes platessa</name>
    <name type="common">European plaice</name>
    <dbReference type="NCBI Taxonomy" id="8262"/>
    <lineage>
        <taxon>Eukaryota</taxon>
        <taxon>Metazoa</taxon>
        <taxon>Chordata</taxon>
        <taxon>Craniata</taxon>
        <taxon>Vertebrata</taxon>
        <taxon>Euteleostomi</taxon>
        <taxon>Actinopterygii</taxon>
        <taxon>Neopterygii</taxon>
        <taxon>Teleostei</taxon>
        <taxon>Neoteleostei</taxon>
        <taxon>Acanthomorphata</taxon>
        <taxon>Carangaria</taxon>
        <taxon>Pleuronectiformes</taxon>
        <taxon>Pleuronectoidei</taxon>
        <taxon>Pleuronectidae</taxon>
        <taxon>Pleuronectes</taxon>
    </lineage>
</organism>
<keyword evidence="2" id="KW-1185">Reference proteome</keyword>
<protein>
    <submittedName>
        <fullName evidence="1">Uncharacterized protein</fullName>
    </submittedName>
</protein>
<proteinExistence type="predicted"/>
<accession>A0A9N7VN07</accession>
<dbReference type="EMBL" id="CADEAL010004118">
    <property type="protein sequence ID" value="CAB1452153.1"/>
    <property type="molecule type" value="Genomic_DNA"/>
</dbReference>
<dbReference type="Proteomes" id="UP001153269">
    <property type="component" value="Unassembled WGS sequence"/>
</dbReference>
<reference evidence="1" key="1">
    <citation type="submission" date="2020-03" db="EMBL/GenBank/DDBJ databases">
        <authorList>
            <person name="Weist P."/>
        </authorList>
    </citation>
    <scope>NUCLEOTIDE SEQUENCE</scope>
</reference>
<dbReference type="AlphaFoldDB" id="A0A9N7VN07"/>
<evidence type="ECO:0000313" key="1">
    <source>
        <dbReference type="EMBL" id="CAB1452153.1"/>
    </source>
</evidence>
<sequence length="193" mass="21613">MVITREQGRIDKIWYLGPQLISFAHQRHQRNRLCLAPCFKEVEVVYLCGSTPVRMDNLIIYIPHPPFDHKGPLPLGERCGRAMAWSKFLRDNRPSVWSFALKSRTSRASVAAPWIAVCGSRTGGRGVGSSVADSESCGLILVLVVDPVSRWHWARVVAFLLPCVLRLESRENRLSLAPIPEPHLNSIPTPSLL</sequence>